<dbReference type="InterPro" id="IPR001119">
    <property type="entry name" value="SLH_dom"/>
</dbReference>
<evidence type="ECO:0000256" key="2">
    <source>
        <dbReference type="ARBA" id="ARBA00022801"/>
    </source>
</evidence>
<dbReference type="InterPro" id="IPR010496">
    <property type="entry name" value="AL/BT2_dom"/>
</dbReference>
<reference evidence="6 7" key="1">
    <citation type="submission" date="2016-05" db="EMBL/GenBank/DDBJ databases">
        <title>Paenibacillus sp. 1ZS3-15 nov., isolated from the rhizosphere soil.</title>
        <authorList>
            <person name="Zhang X.X."/>
            <person name="Zhang J."/>
        </authorList>
    </citation>
    <scope>NUCLEOTIDE SEQUENCE [LARGE SCALE GENOMIC DNA]</scope>
    <source>
        <strain evidence="6 7">1ZS3-15</strain>
    </source>
</reference>
<comment type="similarity">
    <text evidence="1">Belongs to the glycosyl hydrolase 32 family.</text>
</comment>
<dbReference type="InterPro" id="IPR013189">
    <property type="entry name" value="Glyco_hydro_32_C"/>
</dbReference>
<evidence type="ECO:0000259" key="5">
    <source>
        <dbReference type="PROSITE" id="PS51272"/>
    </source>
</evidence>
<dbReference type="PROSITE" id="PS51272">
    <property type="entry name" value="SLH"/>
    <property type="match status" value="3"/>
</dbReference>
<dbReference type="Gene3D" id="2.60.120.560">
    <property type="entry name" value="Exo-inulinase, domain 1"/>
    <property type="match status" value="7"/>
</dbReference>
<evidence type="ECO:0000256" key="1">
    <source>
        <dbReference type="ARBA" id="ARBA00009902"/>
    </source>
</evidence>
<keyword evidence="7" id="KW-1185">Reference proteome</keyword>
<evidence type="ECO:0000256" key="4">
    <source>
        <dbReference type="SAM" id="SignalP"/>
    </source>
</evidence>
<organism evidence="6 7">
    <name type="scientific">Paenibacillus oryzisoli</name>
    <dbReference type="NCBI Taxonomy" id="1850517"/>
    <lineage>
        <taxon>Bacteria</taxon>
        <taxon>Bacillati</taxon>
        <taxon>Bacillota</taxon>
        <taxon>Bacilli</taxon>
        <taxon>Bacillales</taxon>
        <taxon>Paenibacillaceae</taxon>
        <taxon>Paenibacillus</taxon>
    </lineage>
</organism>
<feature type="chain" id="PRO_5038390683" description="SLH domain-containing protein" evidence="4">
    <location>
        <begin position="27"/>
        <end position="2148"/>
    </location>
</feature>
<dbReference type="GO" id="GO:0005737">
    <property type="term" value="C:cytoplasm"/>
    <property type="evidence" value="ECO:0007669"/>
    <property type="project" value="TreeGrafter"/>
</dbReference>
<dbReference type="PANTHER" id="PTHR42800">
    <property type="entry name" value="EXOINULINASE INUD (AFU_ORTHOLOGUE AFUA_5G00480)"/>
    <property type="match status" value="1"/>
</dbReference>
<dbReference type="Pfam" id="PF06439">
    <property type="entry name" value="3keto-disac_hyd"/>
    <property type="match status" value="2"/>
</dbReference>
<dbReference type="InterPro" id="IPR035992">
    <property type="entry name" value="Ricin_B-like_lectins"/>
</dbReference>
<dbReference type="Pfam" id="PF08244">
    <property type="entry name" value="Glyco_hydro_32C"/>
    <property type="match status" value="1"/>
</dbReference>
<dbReference type="Gene3D" id="2.60.40.1080">
    <property type="match status" value="1"/>
</dbReference>
<feature type="domain" description="SLH" evidence="5">
    <location>
        <begin position="1967"/>
        <end position="2026"/>
    </location>
</feature>
<dbReference type="PROSITE" id="PS50231">
    <property type="entry name" value="RICIN_B_LECTIN"/>
    <property type="match status" value="1"/>
</dbReference>
<dbReference type="SUPFAM" id="SSF50370">
    <property type="entry name" value="Ricin B-like lectins"/>
    <property type="match status" value="1"/>
</dbReference>
<dbReference type="SUPFAM" id="SSF49899">
    <property type="entry name" value="Concanavalin A-like lectins/glucanases"/>
    <property type="match status" value="2"/>
</dbReference>
<evidence type="ECO:0000313" key="6">
    <source>
        <dbReference type="EMBL" id="OAS21823.1"/>
    </source>
</evidence>
<keyword evidence="3" id="KW-0326">Glycosidase</keyword>
<dbReference type="SUPFAM" id="SSF75005">
    <property type="entry name" value="Arabinanase/levansucrase/invertase"/>
    <property type="match status" value="1"/>
</dbReference>
<dbReference type="InterPro" id="IPR000772">
    <property type="entry name" value="Ricin_B_lectin"/>
</dbReference>
<dbReference type="GO" id="GO:0004575">
    <property type="term" value="F:sucrose alpha-glucosidase activity"/>
    <property type="evidence" value="ECO:0007669"/>
    <property type="project" value="TreeGrafter"/>
</dbReference>
<dbReference type="SMART" id="SM00640">
    <property type="entry name" value="Glyco_32"/>
    <property type="match status" value="1"/>
</dbReference>
<accession>A0A198ALN3</accession>
<dbReference type="PANTHER" id="PTHR42800:SF1">
    <property type="entry name" value="EXOINULINASE INUD (AFU_ORTHOLOGUE AFUA_5G00480)"/>
    <property type="match status" value="1"/>
</dbReference>
<evidence type="ECO:0000313" key="7">
    <source>
        <dbReference type="Proteomes" id="UP000078454"/>
    </source>
</evidence>
<dbReference type="OrthoDB" id="9759709at2"/>
<dbReference type="InterPro" id="IPR008964">
    <property type="entry name" value="Invasin/intimin_cell_adhesion"/>
</dbReference>
<feature type="domain" description="SLH" evidence="5">
    <location>
        <begin position="2027"/>
        <end position="2090"/>
    </location>
</feature>
<keyword evidence="4" id="KW-0732">Signal</keyword>
<proteinExistence type="inferred from homology"/>
<dbReference type="SUPFAM" id="SSF49373">
    <property type="entry name" value="Invasin/intimin cell-adhesion fragments"/>
    <property type="match status" value="1"/>
</dbReference>
<dbReference type="InterPro" id="IPR023296">
    <property type="entry name" value="Glyco_hydro_beta-prop_sf"/>
</dbReference>
<dbReference type="InterPro" id="IPR013148">
    <property type="entry name" value="Glyco_hydro_32_N"/>
</dbReference>
<dbReference type="RefSeq" id="WP_068662287.1">
    <property type="nucleotide sequence ID" value="NZ_LYPB01000047.1"/>
</dbReference>
<dbReference type="GO" id="GO:0005987">
    <property type="term" value="P:sucrose catabolic process"/>
    <property type="evidence" value="ECO:0007669"/>
    <property type="project" value="TreeGrafter"/>
</dbReference>
<dbReference type="Gene3D" id="2.115.10.20">
    <property type="entry name" value="Glycosyl hydrolase domain, family 43"/>
    <property type="match status" value="1"/>
</dbReference>
<sequence length="2148" mass="235206">MFYWVKVILAIMLAIPVLWTSNAARAAADSSGVNSNLSGWVTSGDEGTSTTSADGMLLTSTGNFFALSATHAEDFTYEADVSIRQLQGVGALVFRSNNNGWASYMLQIDPARSRIRLKDANNDRELGVYNVSLVGNEVYHLKVKAVGSTLQVYWGNDTTPVIAANDATYSGGNLGLQVWNSSMLFQNIIMTPESSTPNTQTVNTNLSDWVTSGDAGTSTSSSDGMLLMSGGNFFAMSGTTANNFSYEADVNIRQFQGVGSLVFRSDNSGWGSYMLQIDPGGSQIRLKDANGDRDLGTYSVSLAVYETYHLKVNAVGSTLEVYWGNNTSPVIEASDSTYNNGYLGLQVWNSSMLFQNIIVRNLNEVLPDVITNLSSWETSGDPGTSMSSAEGMLLTSGGNYFAMSGTKTNNFTYESDVTIRQFQGVGSLVFRSDNSGWGSYMLQIDPGGNRIRLKDANGDRELGAYSVSLAVYETYHLKVNAVGSTLEVYWGNNTNPVIEASDTVYSGGYLGLQVWNSSMLFQNIIVNDLNLSFPGVNSNLSGWQHRESGSVTSDKEGMLLSSDANVMAMSETMSDDLNYETDLMLKSENAVGSLVFRSDNSGRNAYLLQLDLKAQKIRLMDANHRHPNRLWIEKNVTLAANQIYHLRVKAEKSHIQVYFDGKYDPLIVVDDGEYSNGRIGLHAFNGSVQFQNIMTSDLTSNLKGWRSTGEWTPNLNGVKGAVPANAEATRIADSVASDFVFVGDVTVDPMAPQAVAGLMFRTDREGTNGYMLRIRPSDHTVTLLKKHRNTETVIQSISGIPLTAGNKHHIEITAEGSNLTVYVDGYSAEKIVAQDADFMSGYAGLAVTDGVAYFQNVYLTPYSDYYTETYRPQYHYSPARGAVSDPNGLVYFEGEYHLFHQDGGQWAHAISTDLLHWKQMPLALTWNTLGHIWTGSAVADVTNASGLFGDSGGKGLIAYYTSGNPNKPNGNQKIGVAYSKDKGRTWEYYGDDVAVPNPGGINGSWDFRDPKVVRDDDNNRWIMVVAGGDHIRFFTSTDLLHWSWTDNFGYSQYVRGGVWECPDLFQLAVDGNENNKKWVLMISTGSNLNTQGSSAEYFIGQVTAEGKFVNDNLPGKVLLTDFGKENYASMSFYNAPDNRRIALAWMSNWDYPFSFPTDGWKGQLTIPRELSLKTVNGDVILAQNPVSELSSLRGTDFSVNNVSVTPQSGNILETVNGKAYEIDVELQLPNSGAATEFGFRLREGGEQKTVVGYRSTDNKMFVDRSASGRTDFATNFTTLHEADVQPVNGVVRMHIFVDESSLEVFGNDGSVVISDIILPNSSRSGMSFYASGGSVVVKALHVYSLKNTSRSSILDGNTVQRIVLDHRLLELGVGDERRVYADAEPYTALDKSLMWETSNPNVVTVQDADDKSARLQAVSSGTATITVKSASGAVQRSMEVIVGSFSTNLSGWNVHPASEWVPTLDGIRGLFYSDSNNMSGNQATDFTYETDMMISKNGGAGSILFRASADGSNGYYFNVDPNLQLLRLFYKAGGQFDDRQIIAKVPKFIQKGLNYHAKIVASGPHIQIYFDNQLVIDITDYTYRQGYFGLNVFGGKAYYQNVNVTNTTPIDLNDYHFINMNSGQVLGVDDQNNSARVKVQQPDNKSINQNWTYYKISDDAYTIRSASSDKSLDWDMGQNNIHLYPFLNYDNQQWLMIEHEDGTVTIVSKRDPSKALEAEADGAVQLADRNDHDIQKWKIVLVEKPVISDDTPPPSSPSVSNQDGPVKGAWVITHPLLDSRGVLNAEVKTEDLQTAINNAAASGNETVTIEIPVNNSALSVSAAFHTDVLKEAHDKGIDRIAVKSQFGTVAIIPDALGTNYGTIHLSITRVDPTILDAKQQEKIGNKPVYDFNISVNGTPISKFVSKKSMMITMPYTIKPGENINTIVVYYLGDDGKLEIIKNGTYDAATGGITFFTNHFSKYTIAEVKAAFTDLGSAEWARAAIESLSAKQVINGYSAEQFNPQGIVTRAEFLKMLLGALDLVDASAEIRVKDVQADQWYARPIATAQKLGIVSGYQDGTFRPDQTITREEMTLMVSKASKVAQVPLTAVVAKDIFMDDAAISGFAAEAVSELQQAGIINGFEDESFKPKNTASRAEAAQMINKVLLK</sequence>
<dbReference type="CDD" id="cd18622">
    <property type="entry name" value="GH32_Inu-like"/>
    <property type="match status" value="1"/>
</dbReference>
<dbReference type="Pfam" id="PF00251">
    <property type="entry name" value="Glyco_hydro_32N"/>
    <property type="match status" value="1"/>
</dbReference>
<feature type="domain" description="SLH" evidence="5">
    <location>
        <begin position="2093"/>
        <end position="2148"/>
    </location>
</feature>
<name>A0A198ALN3_9BACL</name>
<protein>
    <recommendedName>
        <fullName evidence="5">SLH domain-containing protein</fullName>
    </recommendedName>
</protein>
<comment type="caution">
    <text evidence="6">The sequence shown here is derived from an EMBL/GenBank/DDBJ whole genome shotgun (WGS) entry which is preliminary data.</text>
</comment>
<dbReference type="EMBL" id="LYPB01000047">
    <property type="protein sequence ID" value="OAS21823.1"/>
    <property type="molecule type" value="Genomic_DNA"/>
</dbReference>
<feature type="signal peptide" evidence="4">
    <location>
        <begin position="1"/>
        <end position="26"/>
    </location>
</feature>
<dbReference type="Proteomes" id="UP000078454">
    <property type="component" value="Unassembled WGS sequence"/>
</dbReference>
<dbReference type="InterPro" id="IPR013320">
    <property type="entry name" value="ConA-like_dom_sf"/>
</dbReference>
<dbReference type="InterPro" id="IPR001362">
    <property type="entry name" value="Glyco_hydro_32"/>
</dbReference>
<dbReference type="Gene3D" id="2.80.10.50">
    <property type="match status" value="1"/>
</dbReference>
<dbReference type="SMART" id="SM00458">
    <property type="entry name" value="RICIN"/>
    <property type="match status" value="1"/>
</dbReference>
<dbReference type="CDD" id="cd00161">
    <property type="entry name" value="beta-trefoil_Ricin-like"/>
    <property type="match status" value="1"/>
</dbReference>
<dbReference type="Pfam" id="PF00395">
    <property type="entry name" value="SLH"/>
    <property type="match status" value="3"/>
</dbReference>
<gene>
    <name evidence="6" type="ORF">A8708_06705</name>
</gene>
<evidence type="ECO:0000256" key="3">
    <source>
        <dbReference type="ARBA" id="ARBA00023295"/>
    </source>
</evidence>
<dbReference type="STRING" id="1850517.A8708_06705"/>
<dbReference type="Pfam" id="PF14200">
    <property type="entry name" value="RicinB_lectin_2"/>
    <property type="match status" value="1"/>
</dbReference>
<keyword evidence="2" id="KW-0378">Hydrolase</keyword>